<evidence type="ECO:0000256" key="2">
    <source>
        <dbReference type="ARBA" id="ARBA00012831"/>
    </source>
</evidence>
<dbReference type="PROSITE" id="PS50862">
    <property type="entry name" value="AA_TRNA_LIGASE_II"/>
    <property type="match status" value="1"/>
</dbReference>
<evidence type="ECO:0000256" key="5">
    <source>
        <dbReference type="ARBA" id="ARBA00022840"/>
    </source>
</evidence>
<dbReference type="GO" id="GO:0002161">
    <property type="term" value="F:aminoacyl-tRNA deacylase activity"/>
    <property type="evidence" value="ECO:0007669"/>
    <property type="project" value="InterPro"/>
</dbReference>
<evidence type="ECO:0000256" key="1">
    <source>
        <dbReference type="ARBA" id="ARBA00008226"/>
    </source>
</evidence>
<gene>
    <name evidence="11" type="ORF">MKK02DRAFT_42168</name>
</gene>
<dbReference type="GeneID" id="77731071"/>
<dbReference type="Gene3D" id="3.40.50.800">
    <property type="entry name" value="Anticodon-binding domain"/>
    <property type="match status" value="1"/>
</dbReference>
<dbReference type="InterPro" id="IPR045864">
    <property type="entry name" value="aa-tRNA-synth_II/BPL/LPL"/>
</dbReference>
<evidence type="ECO:0000313" key="12">
    <source>
        <dbReference type="Proteomes" id="UP001164286"/>
    </source>
</evidence>
<comment type="caution">
    <text evidence="11">The sequence shown here is derived from an EMBL/GenBank/DDBJ whole genome shotgun (WGS) entry which is preliminary data.</text>
</comment>
<dbReference type="SUPFAM" id="SSF52954">
    <property type="entry name" value="Class II aaRS ABD-related"/>
    <property type="match status" value="1"/>
</dbReference>
<keyword evidence="6" id="KW-0648">Protein biosynthesis</keyword>
<dbReference type="Pfam" id="PF00587">
    <property type="entry name" value="tRNA-synt_2b"/>
    <property type="match status" value="1"/>
</dbReference>
<dbReference type="PANTHER" id="PTHR43382">
    <property type="entry name" value="PROLYL-TRNA SYNTHETASE"/>
    <property type="match status" value="1"/>
</dbReference>
<dbReference type="Gene3D" id="3.30.930.10">
    <property type="entry name" value="Bira Bifunctional Protein, Domain 2"/>
    <property type="match status" value="1"/>
</dbReference>
<dbReference type="InterPro" id="IPR004499">
    <property type="entry name" value="Pro-tRNA-ligase_IIa_arc-type"/>
</dbReference>
<dbReference type="CDD" id="cd00862">
    <property type="entry name" value="ProRS_anticodon_zinc"/>
    <property type="match status" value="1"/>
</dbReference>
<dbReference type="FunFam" id="3.40.50.800:FF:000005">
    <property type="entry name" value="bifunctional glutamate/proline--tRNA ligase"/>
    <property type="match status" value="1"/>
</dbReference>
<dbReference type="GO" id="GO:0005737">
    <property type="term" value="C:cytoplasm"/>
    <property type="evidence" value="ECO:0007669"/>
    <property type="project" value="InterPro"/>
</dbReference>
<dbReference type="GO" id="GO:0005524">
    <property type="term" value="F:ATP binding"/>
    <property type="evidence" value="ECO:0007669"/>
    <property type="project" value="UniProtKB-KW"/>
</dbReference>
<keyword evidence="4" id="KW-0547">Nucleotide-binding</keyword>
<dbReference type="RefSeq" id="XP_052947574.1">
    <property type="nucleotide sequence ID" value="XM_053091866.1"/>
</dbReference>
<feature type="domain" description="Aminoacyl-transfer RNA synthetases class-II family profile" evidence="10">
    <location>
        <begin position="258"/>
        <end position="502"/>
    </location>
</feature>
<evidence type="ECO:0000256" key="8">
    <source>
        <dbReference type="ARBA" id="ARBA00029731"/>
    </source>
</evidence>
<keyword evidence="5" id="KW-0067">ATP-binding</keyword>
<evidence type="ECO:0000256" key="4">
    <source>
        <dbReference type="ARBA" id="ARBA00022741"/>
    </source>
</evidence>
<dbReference type="PANTHER" id="PTHR43382:SF2">
    <property type="entry name" value="BIFUNCTIONAL GLUTAMATE_PROLINE--TRNA LIGASE"/>
    <property type="match status" value="1"/>
</dbReference>
<evidence type="ECO:0000256" key="9">
    <source>
        <dbReference type="ARBA" id="ARBA00047671"/>
    </source>
</evidence>
<comment type="catalytic activity">
    <reaction evidence="9">
        <text>tRNA(Pro) + L-proline + ATP = L-prolyl-tRNA(Pro) + AMP + diphosphate</text>
        <dbReference type="Rhea" id="RHEA:14305"/>
        <dbReference type="Rhea" id="RHEA-COMP:9700"/>
        <dbReference type="Rhea" id="RHEA-COMP:9702"/>
        <dbReference type="ChEBI" id="CHEBI:30616"/>
        <dbReference type="ChEBI" id="CHEBI:33019"/>
        <dbReference type="ChEBI" id="CHEBI:60039"/>
        <dbReference type="ChEBI" id="CHEBI:78442"/>
        <dbReference type="ChEBI" id="CHEBI:78532"/>
        <dbReference type="ChEBI" id="CHEBI:456215"/>
        <dbReference type="EC" id="6.1.1.15"/>
    </reaction>
</comment>
<dbReference type="Gene3D" id="3.30.110.30">
    <property type="entry name" value="C-terminal domain of ProRS"/>
    <property type="match status" value="1"/>
</dbReference>
<dbReference type="InterPro" id="IPR002316">
    <property type="entry name" value="Pro-tRNA-ligase_IIa"/>
</dbReference>
<dbReference type="InterPro" id="IPR016061">
    <property type="entry name" value="Pro-tRNA_ligase_II_C"/>
</dbReference>
<dbReference type="PRINTS" id="PR01046">
    <property type="entry name" value="TRNASYNTHPRO"/>
</dbReference>
<dbReference type="InterPro" id="IPR002314">
    <property type="entry name" value="aa-tRNA-synt_IIb"/>
</dbReference>
<evidence type="ECO:0000259" key="10">
    <source>
        <dbReference type="PROSITE" id="PS50862"/>
    </source>
</evidence>
<dbReference type="Gene3D" id="3.90.960.10">
    <property type="entry name" value="YbaK/aminoacyl-tRNA synthetase-associated domain"/>
    <property type="match status" value="1"/>
</dbReference>
<reference evidence="11" key="1">
    <citation type="journal article" date="2022" name="G3 (Bethesda)">
        <title>High quality genome of the basidiomycete yeast Dioszegia hungarica PDD-24b-2 isolated from cloud water.</title>
        <authorList>
            <person name="Jarrige D."/>
            <person name="Haridas S."/>
            <person name="Bleykasten-Grosshans C."/>
            <person name="Joly M."/>
            <person name="Nadalig T."/>
            <person name="Sancelme M."/>
            <person name="Vuilleumier S."/>
            <person name="Grigoriev I.V."/>
            <person name="Amato P."/>
            <person name="Bringel F."/>
        </authorList>
    </citation>
    <scope>NUCLEOTIDE SEQUENCE</scope>
    <source>
        <strain evidence="11">PDD-24b-2</strain>
    </source>
</reference>
<dbReference type="InterPro" id="IPR004154">
    <property type="entry name" value="Anticodon-bd"/>
</dbReference>
<dbReference type="EC" id="6.1.1.15" evidence="2"/>
<keyword evidence="12" id="KW-1185">Reference proteome</keyword>
<dbReference type="SMART" id="SM00946">
    <property type="entry name" value="ProRS-C_1"/>
    <property type="match status" value="1"/>
</dbReference>
<sequence>MSTASDLIAQLDKLSIGKPEILEHAQVKGGPEWKAELEKAGKTGLGMTKTLLFKPKTAKTATPTPVLIVSLESSEYTSAAIGKLLNLKELRLASEDLIKETFPGAESKDDVSLFSLPTPAPETLHLILDEKLASSAEQHPFRIAGGAVTAFLTGKEIRQFLASVKGGEGEKGLKVVDFQQFKSEGGEVKKEEKKQPAAPVASGIKPQTVKKDDDQYEMAIRFKKEEDFSGWYTEVLLKGQMLDYYDISGCYILRPWSYTVWQTIQNWFDDEIKKLGVQDCYFPMFVSQARLEKEKDHIEGFAPEVAWVTKAGSKDLEEPIAIRPTSETVMYPYYAKWIQSHRDLPLKLNQWNSVVRWEFKNPQPFLRTREFLWQEGHTAFLHKSEAEQEVLQILDLYEKVYTDILAVPVLKGVKSEKEKFAGGDYTTTVEGFIPTTGRGIQGGTSHHLGQNFSKMFDVVVESPDTTLADRKMYVYQNSWGLSTRTIGVMVMIHGDDQGLVLPPRVALQQVVIVPVGLSKAEGNNEGIYNKCLQLERELISAGIRAKADIREGYTPGWKFNDWELRGVPLRLELGPRDIAANTTLSVRRYDNQKTPMPLPDIAVTVRKYLDDIQSAMLVRAQKTFDERLKIVTKWEDVVSTLDAKNALIVPWCEAEKCEDDIKERSKGQVVEGVAEDAKAPSAGAKSLCIPHDQERFGAFPDGENQKCIQCGEKAKRWTMFGRIPGRGNDTICRT</sequence>
<dbReference type="Pfam" id="PF09180">
    <property type="entry name" value="ProRS-C_1"/>
    <property type="match status" value="1"/>
</dbReference>
<dbReference type="InterPro" id="IPR036754">
    <property type="entry name" value="YbaK/aa-tRNA-synt-asso_dom_sf"/>
</dbReference>
<dbReference type="Pfam" id="PF04073">
    <property type="entry name" value="tRNA_edit"/>
    <property type="match status" value="1"/>
</dbReference>
<dbReference type="SUPFAM" id="SSF55681">
    <property type="entry name" value="Class II aaRS and biotin synthetases"/>
    <property type="match status" value="1"/>
</dbReference>
<dbReference type="FunFam" id="3.30.930.10:FF:000007">
    <property type="entry name" value="Bifunctional glutamate/proline--tRNA ligase"/>
    <property type="match status" value="1"/>
</dbReference>
<organism evidence="11 12">
    <name type="scientific">Dioszegia hungarica</name>
    <dbReference type="NCBI Taxonomy" id="4972"/>
    <lineage>
        <taxon>Eukaryota</taxon>
        <taxon>Fungi</taxon>
        <taxon>Dikarya</taxon>
        <taxon>Basidiomycota</taxon>
        <taxon>Agaricomycotina</taxon>
        <taxon>Tremellomycetes</taxon>
        <taxon>Tremellales</taxon>
        <taxon>Bulleribasidiaceae</taxon>
        <taxon>Dioszegia</taxon>
    </lineage>
</organism>
<keyword evidence="3 11" id="KW-0436">Ligase</keyword>
<dbReference type="Proteomes" id="UP001164286">
    <property type="component" value="Unassembled WGS sequence"/>
</dbReference>
<dbReference type="InterPro" id="IPR036621">
    <property type="entry name" value="Anticodon-bd_dom_sf"/>
</dbReference>
<evidence type="ECO:0000256" key="6">
    <source>
        <dbReference type="ARBA" id="ARBA00022917"/>
    </source>
</evidence>
<evidence type="ECO:0000256" key="3">
    <source>
        <dbReference type="ARBA" id="ARBA00022598"/>
    </source>
</evidence>
<dbReference type="SUPFAM" id="SSF64586">
    <property type="entry name" value="C-terminal domain of ProRS"/>
    <property type="match status" value="1"/>
</dbReference>
<evidence type="ECO:0000313" key="11">
    <source>
        <dbReference type="EMBL" id="KAI9637797.1"/>
    </source>
</evidence>
<protein>
    <recommendedName>
        <fullName evidence="2">proline--tRNA ligase</fullName>
        <ecNumber evidence="2">6.1.1.15</ecNumber>
    </recommendedName>
    <alternativeName>
        <fullName evidence="8">Prolyl-tRNA synthetase</fullName>
    </alternativeName>
</protein>
<dbReference type="HAMAP" id="MF_01571">
    <property type="entry name" value="Pro_tRNA_synth_type3"/>
    <property type="match status" value="1"/>
</dbReference>
<dbReference type="CDD" id="cd00778">
    <property type="entry name" value="ProRS_core_arch_euk"/>
    <property type="match status" value="1"/>
</dbReference>
<accession>A0AA38LV12</accession>
<dbReference type="InterPro" id="IPR033721">
    <property type="entry name" value="ProRS_core_arch_euk"/>
</dbReference>
<dbReference type="SUPFAM" id="SSF55826">
    <property type="entry name" value="YbaK/ProRS associated domain"/>
    <property type="match status" value="1"/>
</dbReference>
<dbReference type="GO" id="GO:0004827">
    <property type="term" value="F:proline-tRNA ligase activity"/>
    <property type="evidence" value="ECO:0007669"/>
    <property type="project" value="UniProtKB-EC"/>
</dbReference>
<keyword evidence="7" id="KW-0030">Aminoacyl-tRNA synthetase</keyword>
<dbReference type="Pfam" id="PF03129">
    <property type="entry name" value="HGTP_anticodon"/>
    <property type="match status" value="1"/>
</dbReference>
<dbReference type="NCBIfam" id="TIGR00408">
    <property type="entry name" value="proS_fam_I"/>
    <property type="match status" value="1"/>
</dbReference>
<dbReference type="FunFam" id="3.30.110.30:FF:000001">
    <property type="entry name" value="Bifunctional glutamate/proline--tRNA ligase"/>
    <property type="match status" value="1"/>
</dbReference>
<dbReference type="InterPro" id="IPR006195">
    <property type="entry name" value="aa-tRNA-synth_II"/>
</dbReference>
<comment type="similarity">
    <text evidence="1">Belongs to the class-II aminoacyl-tRNA synthetase family.</text>
</comment>
<dbReference type="EMBL" id="JAKWFO010000003">
    <property type="protein sequence ID" value="KAI9637797.1"/>
    <property type="molecule type" value="Genomic_DNA"/>
</dbReference>
<proteinExistence type="inferred from homology"/>
<dbReference type="GO" id="GO:0017101">
    <property type="term" value="C:aminoacyl-tRNA synthetase multienzyme complex"/>
    <property type="evidence" value="ECO:0007669"/>
    <property type="project" value="TreeGrafter"/>
</dbReference>
<dbReference type="InterPro" id="IPR007214">
    <property type="entry name" value="YbaK/aa-tRNA-synth-assoc-dom"/>
</dbReference>
<dbReference type="AlphaFoldDB" id="A0AA38LV12"/>
<dbReference type="InterPro" id="IPR017449">
    <property type="entry name" value="Pro-tRNA_synth_II"/>
</dbReference>
<name>A0AA38LV12_9TREE</name>
<dbReference type="GO" id="GO:0006433">
    <property type="term" value="P:prolyl-tRNA aminoacylation"/>
    <property type="evidence" value="ECO:0007669"/>
    <property type="project" value="InterPro"/>
</dbReference>
<evidence type="ECO:0000256" key="7">
    <source>
        <dbReference type="ARBA" id="ARBA00023146"/>
    </source>
</evidence>